<dbReference type="EMBL" id="JSYN01000050">
    <property type="protein sequence ID" value="KIA88633.1"/>
    <property type="molecule type" value="Genomic_DNA"/>
</dbReference>
<sequence>MKKRNVFYYLLIVLAGVIYFPAQAQQKNEAKGIAEKKGATAATQSPKGIVRTIKQDRKGNIWIASWQGIFKYDTRQPKEENKFTNITGTVSSARFFSLLEDRKGNFWFASVGSGVYYYDGKSFRHFTTKDGLANDVVTSIYEDRAGNIWLSTGSGVSRYNPRLPEGEGKAFQNFRMTEALPVKQTDSVHVSAFQQPIPEDSWMHNDVNAIIEDKAGKFWIATRGNARIYDASQADVQAKAFTTITRKDGKPFTNVRSIIKDKKGNIWLGGFDGLWRYDGHTFTNFSPQFVGYVYEDKKGNIWTSSESAKGKNWVLSRYEAKTLTDEKPKVTEVITQPMIFGIQEDNEGNIWYGAVDGVHRYNTHLPKR</sequence>
<name>A0A0C1F9T4_9SPHI</name>
<reference evidence="2 3" key="1">
    <citation type="submission" date="2014-10" db="EMBL/GenBank/DDBJ databases">
        <title>Pedobacter Kyungheensis.</title>
        <authorList>
            <person name="Anderson B.M."/>
            <person name="Newman J.D."/>
        </authorList>
    </citation>
    <scope>NUCLEOTIDE SEQUENCE [LARGE SCALE GENOMIC DNA]</scope>
    <source>
        <strain evidence="2 3">KACC 16221</strain>
    </source>
</reference>
<keyword evidence="1" id="KW-0732">Signal</keyword>
<accession>A0A0C1F9T4</accession>
<proteinExistence type="predicted"/>
<dbReference type="GO" id="GO:0016301">
    <property type="term" value="F:kinase activity"/>
    <property type="evidence" value="ECO:0007669"/>
    <property type="project" value="UniProtKB-KW"/>
</dbReference>
<evidence type="ECO:0000313" key="3">
    <source>
        <dbReference type="Proteomes" id="UP000031246"/>
    </source>
</evidence>
<dbReference type="Proteomes" id="UP000031246">
    <property type="component" value="Unassembled WGS sequence"/>
</dbReference>
<dbReference type="Pfam" id="PF07494">
    <property type="entry name" value="Reg_prop"/>
    <property type="match status" value="4"/>
</dbReference>
<keyword evidence="2" id="KW-0808">Transferase</keyword>
<dbReference type="Gene3D" id="2.130.10.10">
    <property type="entry name" value="YVTN repeat-like/Quinoprotein amine dehydrogenase"/>
    <property type="match status" value="2"/>
</dbReference>
<dbReference type="AlphaFoldDB" id="A0A0C1F9T4"/>
<dbReference type="InterPro" id="IPR011110">
    <property type="entry name" value="Reg_prop"/>
</dbReference>
<gene>
    <name evidence="2" type="ORF">OC25_26025</name>
</gene>
<keyword evidence="3" id="KW-1185">Reference proteome</keyword>
<organism evidence="2 3">
    <name type="scientific">Pedobacter kyungheensis</name>
    <dbReference type="NCBI Taxonomy" id="1069985"/>
    <lineage>
        <taxon>Bacteria</taxon>
        <taxon>Pseudomonadati</taxon>
        <taxon>Bacteroidota</taxon>
        <taxon>Sphingobacteriia</taxon>
        <taxon>Sphingobacteriales</taxon>
        <taxon>Sphingobacteriaceae</taxon>
        <taxon>Pedobacter</taxon>
    </lineage>
</organism>
<dbReference type="InterPro" id="IPR015943">
    <property type="entry name" value="WD40/YVTN_repeat-like_dom_sf"/>
</dbReference>
<feature type="signal peptide" evidence="1">
    <location>
        <begin position="1"/>
        <end position="24"/>
    </location>
</feature>
<protein>
    <submittedName>
        <fullName evidence="2">Histidine kinase</fullName>
    </submittedName>
</protein>
<evidence type="ECO:0000256" key="1">
    <source>
        <dbReference type="SAM" id="SignalP"/>
    </source>
</evidence>
<dbReference type="SUPFAM" id="SSF63829">
    <property type="entry name" value="Calcium-dependent phosphotriesterase"/>
    <property type="match status" value="2"/>
</dbReference>
<dbReference type="RefSeq" id="WP_039483275.1">
    <property type="nucleotide sequence ID" value="NZ_JSYN01000050.1"/>
</dbReference>
<keyword evidence="2" id="KW-0418">Kinase</keyword>
<evidence type="ECO:0000313" key="2">
    <source>
        <dbReference type="EMBL" id="KIA88633.1"/>
    </source>
</evidence>
<comment type="caution">
    <text evidence="2">The sequence shown here is derived from an EMBL/GenBank/DDBJ whole genome shotgun (WGS) entry which is preliminary data.</text>
</comment>
<dbReference type="OrthoDB" id="799853at2"/>
<feature type="chain" id="PRO_5002131491" evidence="1">
    <location>
        <begin position="25"/>
        <end position="368"/>
    </location>
</feature>